<accession>A0ABM1EW22</accession>
<gene>
    <name evidence="4" type="primary">LOC106816326</name>
</gene>
<dbReference type="InterPro" id="IPR007991">
    <property type="entry name" value="RNA_pol_I_trans_ini_fac_RRN3"/>
</dbReference>
<dbReference type="Pfam" id="PF05327">
    <property type="entry name" value="RRN3"/>
    <property type="match status" value="1"/>
</dbReference>
<reference evidence="4" key="1">
    <citation type="submission" date="2025-08" db="UniProtKB">
        <authorList>
            <consortium name="RefSeq"/>
        </authorList>
    </citation>
    <scope>IDENTIFICATION</scope>
</reference>
<evidence type="ECO:0000313" key="4">
    <source>
        <dbReference type="RefSeq" id="XP_014676393.1"/>
    </source>
</evidence>
<feature type="compositionally biased region" description="Acidic residues" evidence="2">
    <location>
        <begin position="463"/>
        <end position="474"/>
    </location>
</feature>
<dbReference type="RefSeq" id="XP_014676393.1">
    <property type="nucleotide sequence ID" value="XM_014820907.1"/>
</dbReference>
<proteinExistence type="inferred from homology"/>
<evidence type="ECO:0000313" key="3">
    <source>
        <dbReference type="Proteomes" id="UP000695022"/>
    </source>
</evidence>
<sequence length="503" mass="56372">MYSSTLVVKSHLSAQRLRRAPRLRAQLPPAAVRCELRRLVCSRGAPWRHRDTRGGTRFCAHALRRAVVRIVPLAPAVILGQLSALYPHRTRAPHTQTCFLQNALHVTTYLPALRGDVVAIVVARMLQIDALLTRRDVDEMRARSVAMTTPDDDDDQIFEMEELHVADTKLQTSDKGQLFACLDDLMYVMFAYIHATCWQHNGDEETLNWKAASSLYRELAAAFRRVVLPTHESSHVQYLAFYICSFRPTLADAFLDLLWKGFLDVNASAVARQNCAAYAASLLVRARYVAAATVRTVLTAMAAWIHRYIDGGVDALARPDRAAHLAFYAACQALFYVVAFRHEELARSPGGHAWLRSLNLQRVVTCQLNPLAVCPAAVVLQFASVTRALQIAYCYTVVEHNARNTIPVARDSRASLADALASFFPFEPYVLPKSRRFVATPTLYREFKLSKPDAEKGRKKMEEEDGEEGEEEDDFLHYGSSPGFKRAHLALSPPLLCDMAMSL</sequence>
<organism evidence="3 4">
    <name type="scientific">Priapulus caudatus</name>
    <name type="common">Priapulid worm</name>
    <dbReference type="NCBI Taxonomy" id="37621"/>
    <lineage>
        <taxon>Eukaryota</taxon>
        <taxon>Metazoa</taxon>
        <taxon>Ecdysozoa</taxon>
        <taxon>Scalidophora</taxon>
        <taxon>Priapulida</taxon>
        <taxon>Priapulimorpha</taxon>
        <taxon>Priapulimorphida</taxon>
        <taxon>Priapulidae</taxon>
        <taxon>Priapulus</taxon>
    </lineage>
</organism>
<dbReference type="PANTHER" id="PTHR12790:SF0">
    <property type="entry name" value="RNA POLYMERASE I-SPECIFIC TRANSCRIPTION INITIATION FACTOR RRN3-RELATED"/>
    <property type="match status" value="1"/>
</dbReference>
<evidence type="ECO:0000256" key="2">
    <source>
        <dbReference type="SAM" id="MobiDB-lite"/>
    </source>
</evidence>
<evidence type="ECO:0000256" key="1">
    <source>
        <dbReference type="ARBA" id="ARBA00010098"/>
    </source>
</evidence>
<dbReference type="PANTHER" id="PTHR12790">
    <property type="entry name" value="TRANSCRIPTION INITIATION FACTOR IA RRN3"/>
    <property type="match status" value="1"/>
</dbReference>
<dbReference type="GeneID" id="106816326"/>
<dbReference type="Proteomes" id="UP000695022">
    <property type="component" value="Unplaced"/>
</dbReference>
<name>A0ABM1EW22_PRICU</name>
<keyword evidence="3" id="KW-1185">Reference proteome</keyword>
<comment type="similarity">
    <text evidence="1">Belongs to the RRN3 family.</text>
</comment>
<protein>
    <submittedName>
        <fullName evidence="4">RNA polymerase I-specific transcription initiation factor RRN3-like</fullName>
    </submittedName>
</protein>
<feature type="region of interest" description="Disordered" evidence="2">
    <location>
        <begin position="454"/>
        <end position="475"/>
    </location>
</feature>